<dbReference type="Proteomes" id="UP000228886">
    <property type="component" value="Unassembled WGS sequence"/>
</dbReference>
<organism evidence="3 4">
    <name type="scientific">bacterium (Candidatus Ratteibacteria) CG01_land_8_20_14_3_00_40_19</name>
    <dbReference type="NCBI Taxonomy" id="2014290"/>
    <lineage>
        <taxon>Bacteria</taxon>
        <taxon>Candidatus Ratteibacteria</taxon>
    </lineage>
</organism>
<feature type="transmembrane region" description="Helical" evidence="1">
    <location>
        <begin position="152"/>
        <end position="175"/>
    </location>
</feature>
<feature type="domain" description="DDE" evidence="2">
    <location>
        <begin position="209"/>
        <end position="287"/>
    </location>
</feature>
<sequence length="290" mass="33166">MDNLLVVEKEQTVSKGKGNKPLNFVKCPRCAEETAYNGFHPATGLQKYKCKDPNCRCQFIPGLPHRPKEPRYPCPLCGAKMYIFKNIPGAIRLRCANYRKKGKERCTHKINIPLPGEEEFKVSKDPIEDLKKTVVSKFYWNKMDYSKETVSLALFFAAVIGLPANLTSFILSYLFRVNASHDSVTRWAKKSAISFHKNLGPLEVPKTESLHFDETGFKEDGRKTWLWLGMENTFNSIQGYHFSHRRATEYARNVLSRNQIPLNELNKVEIVTDGLWSYGSALGDLFYSSL</sequence>
<keyword evidence="1" id="KW-0472">Membrane</keyword>
<gene>
    <name evidence="3" type="ORF">COS11_04130</name>
</gene>
<keyword evidence="1" id="KW-0812">Transmembrane</keyword>
<dbReference type="InterPro" id="IPR032874">
    <property type="entry name" value="DDE_dom"/>
</dbReference>
<evidence type="ECO:0000259" key="2">
    <source>
        <dbReference type="Pfam" id="PF13610"/>
    </source>
</evidence>
<dbReference type="Pfam" id="PF13610">
    <property type="entry name" value="DDE_Tnp_IS240"/>
    <property type="match status" value="1"/>
</dbReference>
<proteinExistence type="predicted"/>
<keyword evidence="1" id="KW-1133">Transmembrane helix</keyword>
<evidence type="ECO:0000313" key="3">
    <source>
        <dbReference type="EMBL" id="PIV64071.1"/>
    </source>
</evidence>
<evidence type="ECO:0000313" key="4">
    <source>
        <dbReference type="Proteomes" id="UP000228886"/>
    </source>
</evidence>
<reference evidence="4" key="1">
    <citation type="submission" date="2017-09" db="EMBL/GenBank/DDBJ databases">
        <title>Depth-based differentiation of microbial function through sediment-hosted aquifers and enrichment of novel symbionts in the deep terrestrial subsurface.</title>
        <authorList>
            <person name="Probst A.J."/>
            <person name="Ladd B."/>
            <person name="Jarett J.K."/>
            <person name="Geller-Mcgrath D.E."/>
            <person name="Sieber C.M.K."/>
            <person name="Emerson J.B."/>
            <person name="Anantharaman K."/>
            <person name="Thomas B.C."/>
            <person name="Malmstrom R."/>
            <person name="Stieglmeier M."/>
            <person name="Klingl A."/>
            <person name="Woyke T."/>
            <person name="Ryan C.M."/>
            <person name="Banfield J.F."/>
        </authorList>
    </citation>
    <scope>NUCLEOTIDE SEQUENCE [LARGE SCALE GENOMIC DNA]</scope>
</reference>
<name>A0A2M7E8R2_9BACT</name>
<dbReference type="EMBL" id="PETL01000199">
    <property type="protein sequence ID" value="PIV64071.1"/>
    <property type="molecule type" value="Genomic_DNA"/>
</dbReference>
<protein>
    <recommendedName>
        <fullName evidence="2">DDE domain-containing protein</fullName>
    </recommendedName>
</protein>
<evidence type="ECO:0000256" key="1">
    <source>
        <dbReference type="SAM" id="Phobius"/>
    </source>
</evidence>
<comment type="caution">
    <text evidence="3">The sequence shown here is derived from an EMBL/GenBank/DDBJ whole genome shotgun (WGS) entry which is preliminary data.</text>
</comment>
<accession>A0A2M7E8R2</accession>
<dbReference type="AlphaFoldDB" id="A0A2M7E8R2"/>